<dbReference type="InterPro" id="IPR029069">
    <property type="entry name" value="HotDog_dom_sf"/>
</dbReference>
<evidence type="ECO:0000313" key="1">
    <source>
        <dbReference type="EMBL" id="ULN39074.1"/>
    </source>
</evidence>
<name>A0ABY3TH47_9MYCO</name>
<organism evidence="1 2">
    <name type="scientific">Mycolicibacterium crocinum</name>
    <dbReference type="NCBI Taxonomy" id="388459"/>
    <lineage>
        <taxon>Bacteria</taxon>
        <taxon>Bacillati</taxon>
        <taxon>Actinomycetota</taxon>
        <taxon>Actinomycetes</taxon>
        <taxon>Mycobacteriales</taxon>
        <taxon>Mycobacteriaceae</taxon>
        <taxon>Mycolicibacterium</taxon>
    </lineage>
</organism>
<dbReference type="Proteomes" id="UP001055337">
    <property type="component" value="Chromosome"/>
</dbReference>
<reference evidence="1" key="1">
    <citation type="submission" date="2022-08" db="EMBL/GenBank/DDBJ databases">
        <title>Whole genome sequencing of non-tuberculosis mycobacteria type-strains.</title>
        <authorList>
            <person name="Igarashi Y."/>
            <person name="Osugi A."/>
            <person name="Mitarai S."/>
        </authorList>
    </citation>
    <scope>NUCLEOTIDE SEQUENCE</scope>
    <source>
        <strain evidence="1">JCM 16369</strain>
    </source>
</reference>
<dbReference type="EMBL" id="CP092362">
    <property type="protein sequence ID" value="ULN39074.1"/>
    <property type="molecule type" value="Genomic_DNA"/>
</dbReference>
<accession>A0ABY3TH47</accession>
<dbReference type="RefSeq" id="WP_240176079.1">
    <property type="nucleotide sequence ID" value="NZ_CP092362.2"/>
</dbReference>
<dbReference type="Gene3D" id="3.10.129.10">
    <property type="entry name" value="Hotdog Thioesterase"/>
    <property type="match status" value="1"/>
</dbReference>
<sequence length="282" mass="30238">MLRDIRELADDPAAYAAELNRRWGGLLSYRYLGRSHSSMDIGAQDTVAIRHDMRNPAGGLYLAVLGIVSPDSGLVSDLEAVPNPVILSIQVVDPGHDVRRIEIQSEHLKRGRQMAYSRSRIVDADNPSRVLALNEGQGVSIGVPPEGLGKMELNPIEVVDSPDLPPLWEVFGASRRPDGRWAMPELSVEVASPDAALHVGPQFVLLETAALDAAAAVTGTDRLQGLSSHVMFLARGKVGPFRADTEPIRGADGTVAVRVTLHDEGAGDKAITTGSYLFTVGR</sequence>
<proteinExistence type="predicted"/>
<evidence type="ECO:0008006" key="3">
    <source>
        <dbReference type="Google" id="ProtNLM"/>
    </source>
</evidence>
<keyword evidence="2" id="KW-1185">Reference proteome</keyword>
<evidence type="ECO:0000313" key="2">
    <source>
        <dbReference type="Proteomes" id="UP001055337"/>
    </source>
</evidence>
<dbReference type="SUPFAM" id="SSF54637">
    <property type="entry name" value="Thioesterase/thiol ester dehydrase-isomerase"/>
    <property type="match status" value="1"/>
</dbReference>
<protein>
    <recommendedName>
        <fullName evidence="3">Thioesterase</fullName>
    </recommendedName>
</protein>
<gene>
    <name evidence="1" type="ORF">MI149_14885</name>
</gene>